<evidence type="ECO:0000313" key="2">
    <source>
        <dbReference type="Proteomes" id="UP000266861"/>
    </source>
</evidence>
<comment type="caution">
    <text evidence="1">The sequence shown here is derived from an EMBL/GenBank/DDBJ whole genome shotgun (WGS) entry which is preliminary data.</text>
</comment>
<organism evidence="1 2">
    <name type="scientific">Diversispora epigaea</name>
    <dbReference type="NCBI Taxonomy" id="1348612"/>
    <lineage>
        <taxon>Eukaryota</taxon>
        <taxon>Fungi</taxon>
        <taxon>Fungi incertae sedis</taxon>
        <taxon>Mucoromycota</taxon>
        <taxon>Glomeromycotina</taxon>
        <taxon>Glomeromycetes</taxon>
        <taxon>Diversisporales</taxon>
        <taxon>Diversisporaceae</taxon>
        <taxon>Diversispora</taxon>
    </lineage>
</organism>
<protein>
    <submittedName>
        <fullName evidence="1">Uncharacterized protein</fullName>
    </submittedName>
</protein>
<keyword evidence="2" id="KW-1185">Reference proteome</keyword>
<dbReference type="AlphaFoldDB" id="A0A397IJF1"/>
<dbReference type="EMBL" id="PQFF01000211">
    <property type="protein sequence ID" value="RHZ73906.1"/>
    <property type="molecule type" value="Genomic_DNA"/>
</dbReference>
<name>A0A397IJF1_9GLOM</name>
<reference evidence="1 2" key="1">
    <citation type="submission" date="2018-08" db="EMBL/GenBank/DDBJ databases">
        <title>Genome and evolution of the arbuscular mycorrhizal fungus Diversispora epigaea (formerly Glomus versiforme) and its bacterial endosymbionts.</title>
        <authorList>
            <person name="Sun X."/>
            <person name="Fei Z."/>
            <person name="Harrison M."/>
        </authorList>
    </citation>
    <scope>NUCLEOTIDE SEQUENCE [LARGE SCALE GENOMIC DNA]</scope>
    <source>
        <strain evidence="1 2">IT104</strain>
    </source>
</reference>
<sequence>MSFEPNESPVEEVPFASYLGLSQKTKTTMAASQKSAKEVPFSCYLGLTQKNPNPTSTVSAALKKSAKQVPFASYLGLSQKLSITTPELNDNNYSIRNNNDDDNNNIVNSDNEILIHIHSVIIQFSPLISSDNNNISINTEGKSDSSHIYHIIEKLYLKNYHNHLRNNKLPNSGLQEEGNDDRLSIKKKKKQNDNSCYFISTQIEIKQFNEKKIIEDCIITRFWKSVNLPENGLKHLVDGIMHCCFAMMTINHLYGVGMTGRKNEFGKIHDTLKEW</sequence>
<evidence type="ECO:0000313" key="1">
    <source>
        <dbReference type="EMBL" id="RHZ73906.1"/>
    </source>
</evidence>
<accession>A0A397IJF1</accession>
<gene>
    <name evidence="1" type="ORF">Glove_228g86</name>
</gene>
<dbReference type="Proteomes" id="UP000266861">
    <property type="component" value="Unassembled WGS sequence"/>
</dbReference>
<proteinExistence type="predicted"/>